<dbReference type="Proteomes" id="UP000219922">
    <property type="component" value="Unassembled WGS sequence"/>
</dbReference>
<dbReference type="AlphaFoldDB" id="A0A9X6SRQ1"/>
<protein>
    <submittedName>
        <fullName evidence="1">Uncharacterized protein</fullName>
    </submittedName>
</protein>
<dbReference type="RefSeq" id="WP_098007420.1">
    <property type="nucleotide sequence ID" value="NZ_NVMX01000304.1"/>
</dbReference>
<name>A0A9X6SRQ1_BACCE</name>
<accession>A0A9X6SRQ1</accession>
<reference evidence="1 2" key="1">
    <citation type="submission" date="2017-09" db="EMBL/GenBank/DDBJ databases">
        <title>Large-scale bioinformatics analysis of Bacillus genomes uncovers conserved roles of natural products in bacterial physiology.</title>
        <authorList>
            <consortium name="Agbiome Team Llc"/>
            <person name="Bleich R.M."/>
            <person name="Grubbs K.J."/>
            <person name="Santa Maria K.C."/>
            <person name="Allen S.E."/>
            <person name="Farag S."/>
            <person name="Shank E.A."/>
            <person name="Bowers A."/>
        </authorList>
    </citation>
    <scope>NUCLEOTIDE SEQUENCE [LARGE SCALE GENOMIC DNA]</scope>
    <source>
        <strain evidence="1 2">AFS092789</strain>
    </source>
</reference>
<dbReference type="EMBL" id="NVMX01000304">
    <property type="protein sequence ID" value="PDZ93958.1"/>
    <property type="molecule type" value="Genomic_DNA"/>
</dbReference>
<evidence type="ECO:0000313" key="1">
    <source>
        <dbReference type="EMBL" id="PDZ93958.1"/>
    </source>
</evidence>
<gene>
    <name evidence="1" type="ORF">CON36_36380</name>
</gene>
<sequence length="216" mass="24472">MIQPIYIESILKQNQFKVQYLDGVDTGAISIHSFSVQAEGTDAEVVTVKYAKVYGNKLFINTDSGVNVLGESLTRKLEETIQLAVAMTPENRLPNLLNPIFFASDNFHNLMECEIDEETLEEDFSLAVEPIYEKSEKEAFSFYALSLPISKYSEYVGSLFEKLNSVHSILHKNNKMFVKFHSFHEQAAQEFKLIHDVKNALCSIGVVTEVADIMEF</sequence>
<evidence type="ECO:0000313" key="2">
    <source>
        <dbReference type="Proteomes" id="UP000219922"/>
    </source>
</evidence>
<comment type="caution">
    <text evidence="1">The sequence shown here is derived from an EMBL/GenBank/DDBJ whole genome shotgun (WGS) entry which is preliminary data.</text>
</comment>
<proteinExistence type="predicted"/>
<organism evidence="1 2">
    <name type="scientific">Bacillus cereus</name>
    <dbReference type="NCBI Taxonomy" id="1396"/>
    <lineage>
        <taxon>Bacteria</taxon>
        <taxon>Bacillati</taxon>
        <taxon>Bacillota</taxon>
        <taxon>Bacilli</taxon>
        <taxon>Bacillales</taxon>
        <taxon>Bacillaceae</taxon>
        <taxon>Bacillus</taxon>
        <taxon>Bacillus cereus group</taxon>
    </lineage>
</organism>